<dbReference type="Pfam" id="PF23281">
    <property type="entry name" value="DAAF9_N"/>
    <property type="match status" value="1"/>
</dbReference>
<evidence type="ECO:0000259" key="1">
    <source>
        <dbReference type="Pfam" id="PF23281"/>
    </source>
</evidence>
<proteinExistence type="predicted"/>
<dbReference type="InterPro" id="IPR056498">
    <property type="entry name" value="DAAF9_N"/>
</dbReference>
<feature type="domain" description="DAAF9 N-terminal" evidence="1">
    <location>
        <begin position="47"/>
        <end position="91"/>
    </location>
</feature>
<evidence type="ECO:0000313" key="2">
    <source>
        <dbReference type="EMBL" id="KAK4819165.1"/>
    </source>
</evidence>
<organism evidence="2 3">
    <name type="scientific">Mycteria americana</name>
    <name type="common">Wood stork</name>
    <dbReference type="NCBI Taxonomy" id="33587"/>
    <lineage>
        <taxon>Eukaryota</taxon>
        <taxon>Metazoa</taxon>
        <taxon>Chordata</taxon>
        <taxon>Craniata</taxon>
        <taxon>Vertebrata</taxon>
        <taxon>Euteleostomi</taxon>
        <taxon>Archelosauria</taxon>
        <taxon>Archosauria</taxon>
        <taxon>Dinosauria</taxon>
        <taxon>Saurischia</taxon>
        <taxon>Theropoda</taxon>
        <taxon>Coelurosauria</taxon>
        <taxon>Aves</taxon>
        <taxon>Neognathae</taxon>
        <taxon>Neoaves</taxon>
        <taxon>Aequornithes</taxon>
        <taxon>Ciconiiformes</taxon>
        <taxon>Ciconiidae</taxon>
        <taxon>Mycteria</taxon>
    </lineage>
</organism>
<dbReference type="EMBL" id="JAUNZN010000007">
    <property type="protein sequence ID" value="KAK4819165.1"/>
    <property type="molecule type" value="Genomic_DNA"/>
</dbReference>
<reference evidence="2 3" key="1">
    <citation type="journal article" date="2023" name="J. Hered.">
        <title>Chromosome-level genome of the wood stork (Mycteria americana) provides insight into avian chromosome evolution.</title>
        <authorList>
            <person name="Flamio R. Jr."/>
            <person name="Ramstad K.M."/>
        </authorList>
    </citation>
    <scope>NUCLEOTIDE SEQUENCE [LARGE SCALE GENOMIC DNA]</scope>
    <source>
        <strain evidence="2">JAX WOST 10</strain>
    </source>
</reference>
<gene>
    <name evidence="2" type="ORF">QYF61_025980</name>
</gene>
<keyword evidence="3" id="KW-1185">Reference proteome</keyword>
<comment type="caution">
    <text evidence="2">The sequence shown here is derived from an EMBL/GenBank/DDBJ whole genome shotgun (WGS) entry which is preliminary data.</text>
</comment>
<protein>
    <recommendedName>
        <fullName evidence="1">DAAF9 N-terminal domain-containing protein</fullName>
    </recommendedName>
</protein>
<dbReference type="AlphaFoldDB" id="A0AAN7N4A3"/>
<dbReference type="Proteomes" id="UP001333110">
    <property type="component" value="Unassembled WGS sequence"/>
</dbReference>
<sequence length="91" mass="10059">MALCGRSALLLPAPRPSPRRPRAAEAFVSLEAFVIFFLLTVSFLTQQKQEDASSDMDEFSFFCSCSRLRNIQSILTQSSKSQPDGILCILG</sequence>
<accession>A0AAN7N4A3</accession>
<name>A0AAN7N4A3_MYCAM</name>
<evidence type="ECO:0000313" key="3">
    <source>
        <dbReference type="Proteomes" id="UP001333110"/>
    </source>
</evidence>